<evidence type="ECO:0000313" key="1">
    <source>
        <dbReference type="EMBL" id="MBB6260286.1"/>
    </source>
</evidence>
<dbReference type="Proteomes" id="UP000555393">
    <property type="component" value="Unassembled WGS sequence"/>
</dbReference>
<dbReference type="RefSeq" id="WP_281383560.1">
    <property type="nucleotide sequence ID" value="NZ_JACIIU010000002.1"/>
</dbReference>
<organism evidence="1 2">
    <name type="scientific">Paenochrobactrum gallinarii</name>
    <dbReference type="NCBI Taxonomy" id="643673"/>
    <lineage>
        <taxon>Bacteria</taxon>
        <taxon>Pseudomonadati</taxon>
        <taxon>Pseudomonadota</taxon>
        <taxon>Alphaproteobacteria</taxon>
        <taxon>Hyphomicrobiales</taxon>
        <taxon>Brucellaceae</taxon>
        <taxon>Paenochrobactrum</taxon>
    </lineage>
</organism>
<reference evidence="1 2" key="1">
    <citation type="submission" date="2020-08" db="EMBL/GenBank/DDBJ databases">
        <title>Genomic Encyclopedia of Type Strains, Phase IV (KMG-IV): sequencing the most valuable type-strain genomes for metagenomic binning, comparative biology and taxonomic classification.</title>
        <authorList>
            <person name="Goeker M."/>
        </authorList>
    </citation>
    <scope>NUCLEOTIDE SEQUENCE [LARGE SCALE GENOMIC DNA]</scope>
    <source>
        <strain evidence="1 2">DSM 22336</strain>
    </source>
</reference>
<protein>
    <submittedName>
        <fullName evidence="1">Uncharacterized protein</fullName>
    </submittedName>
</protein>
<keyword evidence="2" id="KW-1185">Reference proteome</keyword>
<sequence>MLNKSVIAILLFAGIVLVSLSTVGKFDQGIQHLAMNTAKVLP</sequence>
<name>A0A841LSP4_9HYPH</name>
<evidence type="ECO:0000313" key="2">
    <source>
        <dbReference type="Proteomes" id="UP000555393"/>
    </source>
</evidence>
<gene>
    <name evidence="1" type="ORF">FHS77_000810</name>
</gene>
<proteinExistence type="predicted"/>
<dbReference type="AlphaFoldDB" id="A0A841LSP4"/>
<dbReference type="EMBL" id="JACIIU010000002">
    <property type="protein sequence ID" value="MBB6260286.1"/>
    <property type="molecule type" value="Genomic_DNA"/>
</dbReference>
<comment type="caution">
    <text evidence="1">The sequence shown here is derived from an EMBL/GenBank/DDBJ whole genome shotgun (WGS) entry which is preliminary data.</text>
</comment>
<accession>A0A841LSP4</accession>